<accession>A0A9P5D6Z1</accession>
<protein>
    <submittedName>
        <fullName evidence="2">Uncharacterized protein</fullName>
    </submittedName>
</protein>
<keyword evidence="1" id="KW-0812">Transmembrane</keyword>
<name>A0A9P5D6Z1_9HYPO</name>
<proteinExistence type="predicted"/>
<dbReference type="PANTHER" id="PTHR39605">
    <property type="entry name" value="MAJOR FACILITATOR SUPERFAMILY (MFS) PROFILE DOMAIN-CONTAINING PROTEIN"/>
    <property type="match status" value="1"/>
</dbReference>
<dbReference type="GeneID" id="55971950"/>
<dbReference type="RefSeq" id="XP_035322661.1">
    <property type="nucleotide sequence ID" value="XM_035467695.1"/>
</dbReference>
<dbReference type="PANTHER" id="PTHR39605:SF1">
    <property type="entry name" value="MAJOR FACILITATOR SUPERFAMILY (MFS) PROFILE DOMAIN-CONTAINING PROTEIN"/>
    <property type="match status" value="1"/>
</dbReference>
<evidence type="ECO:0000256" key="1">
    <source>
        <dbReference type="SAM" id="Phobius"/>
    </source>
</evidence>
<dbReference type="AlphaFoldDB" id="A0A9P5D6Z1"/>
<dbReference type="EMBL" id="JAANYQ010000005">
    <property type="protein sequence ID" value="KAF4124009.1"/>
    <property type="molecule type" value="Genomic_DNA"/>
</dbReference>
<evidence type="ECO:0000313" key="3">
    <source>
        <dbReference type="Proteomes" id="UP000749293"/>
    </source>
</evidence>
<keyword evidence="1" id="KW-0472">Membrane</keyword>
<comment type="caution">
    <text evidence="2">The sequence shown here is derived from an EMBL/GenBank/DDBJ whole genome shotgun (WGS) entry which is preliminary data.</text>
</comment>
<dbReference type="OrthoDB" id="2550114at2759"/>
<feature type="transmembrane region" description="Helical" evidence="1">
    <location>
        <begin position="100"/>
        <end position="124"/>
    </location>
</feature>
<keyword evidence="3" id="KW-1185">Reference proteome</keyword>
<dbReference type="Proteomes" id="UP000749293">
    <property type="component" value="Unassembled WGS sequence"/>
</dbReference>
<feature type="transmembrane region" description="Helical" evidence="1">
    <location>
        <begin position="71"/>
        <end position="94"/>
    </location>
</feature>
<evidence type="ECO:0000313" key="2">
    <source>
        <dbReference type="EMBL" id="KAF4124009.1"/>
    </source>
</evidence>
<feature type="transmembrane region" description="Helical" evidence="1">
    <location>
        <begin position="32"/>
        <end position="59"/>
    </location>
</feature>
<organism evidence="2 3">
    <name type="scientific">Geosmithia morbida</name>
    <dbReference type="NCBI Taxonomy" id="1094350"/>
    <lineage>
        <taxon>Eukaryota</taxon>
        <taxon>Fungi</taxon>
        <taxon>Dikarya</taxon>
        <taxon>Ascomycota</taxon>
        <taxon>Pezizomycotina</taxon>
        <taxon>Sordariomycetes</taxon>
        <taxon>Hypocreomycetidae</taxon>
        <taxon>Hypocreales</taxon>
        <taxon>Bionectriaceae</taxon>
        <taxon>Geosmithia</taxon>
    </lineage>
</organism>
<reference evidence="2" key="1">
    <citation type="submission" date="2020-03" db="EMBL/GenBank/DDBJ databases">
        <title>Site-based positive gene gene selection in Geosmithia morbida across the United States reveals a broad range of putative effectors and factors for local host and environmental adapation.</title>
        <authorList>
            <person name="Onufrak A."/>
            <person name="Murdoch R.W."/>
            <person name="Gazis R."/>
            <person name="Huff M."/>
            <person name="Staton M."/>
            <person name="Klingeman W."/>
            <person name="Hadziabdic D."/>
        </authorList>
    </citation>
    <scope>NUCLEOTIDE SEQUENCE</scope>
    <source>
        <strain evidence="2">1262</strain>
    </source>
</reference>
<gene>
    <name evidence="2" type="ORF">GMORB2_5725</name>
</gene>
<keyword evidence="1" id="KW-1133">Transmembrane helix</keyword>
<sequence>MGIQALPLIIWPSSIASLLREDQAHVSSLEEYLARSLGFALLALGLVVVLLSGAVPLGSEVDVPKSGISPYANAVLIVATLHHAPASIYCYWRYNGTGQMGFLLGSLGSGFFAAGALYCVMFAGDQAMISKHHRFDQSTSGFPFSNSTSYRAKKKAL</sequence>